<feature type="region of interest" description="Disordered" evidence="1">
    <location>
        <begin position="450"/>
        <end position="498"/>
    </location>
</feature>
<accession>A0A4R0RVM2</accession>
<feature type="compositionally biased region" description="Basic and acidic residues" evidence="1">
    <location>
        <begin position="333"/>
        <end position="349"/>
    </location>
</feature>
<feature type="region of interest" description="Disordered" evidence="1">
    <location>
        <begin position="674"/>
        <end position="712"/>
    </location>
</feature>
<reference evidence="2 3" key="1">
    <citation type="submission" date="2018-11" db="EMBL/GenBank/DDBJ databases">
        <title>Genome assembly of Steccherinum ochraceum LE-BIN_3174, the white-rot fungus of the Steccherinaceae family (The Residual Polyporoid clade, Polyporales, Basidiomycota).</title>
        <authorList>
            <person name="Fedorova T.V."/>
            <person name="Glazunova O.A."/>
            <person name="Landesman E.O."/>
            <person name="Moiseenko K.V."/>
            <person name="Psurtseva N.V."/>
            <person name="Savinova O.S."/>
            <person name="Shakhova N.V."/>
            <person name="Tyazhelova T.V."/>
            <person name="Vasina D.V."/>
        </authorList>
    </citation>
    <scope>NUCLEOTIDE SEQUENCE [LARGE SCALE GENOMIC DNA]</scope>
    <source>
        <strain evidence="2 3">LE-BIN_3174</strain>
    </source>
</reference>
<protein>
    <submittedName>
        <fullName evidence="2">Uncharacterized protein</fullName>
    </submittedName>
</protein>
<dbReference type="Proteomes" id="UP000292702">
    <property type="component" value="Unassembled WGS sequence"/>
</dbReference>
<name>A0A4R0RVM2_9APHY</name>
<feature type="compositionally biased region" description="Basic and acidic residues" evidence="1">
    <location>
        <begin position="163"/>
        <end position="176"/>
    </location>
</feature>
<evidence type="ECO:0000313" key="2">
    <source>
        <dbReference type="EMBL" id="TCD71292.1"/>
    </source>
</evidence>
<feature type="compositionally biased region" description="Basic and acidic residues" evidence="1">
    <location>
        <begin position="451"/>
        <end position="463"/>
    </location>
</feature>
<gene>
    <name evidence="2" type="ORF">EIP91_011063</name>
</gene>
<dbReference type="AlphaFoldDB" id="A0A4R0RVM2"/>
<organism evidence="2 3">
    <name type="scientific">Steccherinum ochraceum</name>
    <dbReference type="NCBI Taxonomy" id="92696"/>
    <lineage>
        <taxon>Eukaryota</taxon>
        <taxon>Fungi</taxon>
        <taxon>Dikarya</taxon>
        <taxon>Basidiomycota</taxon>
        <taxon>Agaricomycotina</taxon>
        <taxon>Agaricomycetes</taxon>
        <taxon>Polyporales</taxon>
        <taxon>Steccherinaceae</taxon>
        <taxon>Steccherinum</taxon>
    </lineage>
</organism>
<dbReference type="OrthoDB" id="2537141at2759"/>
<comment type="caution">
    <text evidence="2">The sequence shown here is derived from an EMBL/GenBank/DDBJ whole genome shotgun (WGS) entry which is preliminary data.</text>
</comment>
<dbReference type="EMBL" id="RWJN01000007">
    <property type="protein sequence ID" value="TCD71292.1"/>
    <property type="molecule type" value="Genomic_DNA"/>
</dbReference>
<dbReference type="STRING" id="92696.A0A4R0RVM2"/>
<keyword evidence="3" id="KW-1185">Reference proteome</keyword>
<proteinExistence type="predicted"/>
<evidence type="ECO:0000256" key="1">
    <source>
        <dbReference type="SAM" id="MobiDB-lite"/>
    </source>
</evidence>
<evidence type="ECO:0000313" key="3">
    <source>
        <dbReference type="Proteomes" id="UP000292702"/>
    </source>
</evidence>
<feature type="compositionally biased region" description="Polar residues" evidence="1">
    <location>
        <begin position="406"/>
        <end position="424"/>
    </location>
</feature>
<feature type="region of interest" description="Disordered" evidence="1">
    <location>
        <begin position="51"/>
        <end position="424"/>
    </location>
</feature>
<sequence length="770" mass="84362">MAPQAPSPLTANNIHTTSVKVDKDAFITSFLRSQKSFTSTYKSEGLLYSASWSKGDSDTHEQDPQGSTKKAQRRPPSDLASTVLVPRVPLADSPNLTPGPQAPARRASRNQADCTDDEDERPTKSLPKVPRKTGNIATVKKAAGEPQQQSEPKGATGKKRARSHDSDYAARLEQRRDRRRAKRAIVKPILSDESDAESEQTRTRREPKKKSQNKGQKLATGLALMHGFNATNVGSGRITVKPSRGLYSKGKASGMTMTAAQKKKKASKGQRWTEASFLNRRVKGDQKSEGSGAKSDTSSEAGAAKSKRHKFKLCNYDHKREAQRQSSPDPDEVSEKKSSVVWDIEHDSDVPTANSVDKPKSLVMQSKSAHWGKSIGSRKVTQFSPLASPPRAPDIPVVSPKRSDAGDTTSLSLRPSQSASQVQATKLEVDPVTKSRFFRPVQVAAVQAKITQERKSESPHLEDNDPDAMDSVHRDNHCPKPFPTTRHDSPSPSANSSIASRMPIEHAGEPAYALMSTPDFSDNYKEMATFSEPWLANSEGTQASFEDNYRAQRLHDEISDPLRWEGSSVDPVEDQYDVSAVDLRAHGYLERSSAVGSFDQDYMRTYDDALPARSMELVDVLDGQYEVPLYSITALEELDSGDVLGDLLYDDRGSGSGVFLDDLGADSLMDEAPLEDSAMGPLSDGPGRGADSIDLEPLDDSVQTDSSGFSREDEVAQADFVHGRELLLGMREDMMEIDSSVSGRPVYQTVSKAEESVAKQLKGHWLPQRF</sequence>